<dbReference type="InterPro" id="IPR028995">
    <property type="entry name" value="Glyco_hydro_57/38_cen_sf"/>
</dbReference>
<dbReference type="PANTHER" id="PTHR46017:SF2">
    <property type="entry name" value="MANNOSYLGLYCERATE HYDROLASE"/>
    <property type="match status" value="1"/>
</dbReference>
<dbReference type="SUPFAM" id="SSF88713">
    <property type="entry name" value="Glycoside hydrolase/deacetylase"/>
    <property type="match status" value="1"/>
</dbReference>
<protein>
    <submittedName>
        <fullName evidence="7">Alpha-mannosidase</fullName>
    </submittedName>
</protein>
<evidence type="ECO:0000256" key="5">
    <source>
        <dbReference type="SAM" id="MobiDB-lite"/>
    </source>
</evidence>
<dbReference type="GO" id="GO:0006013">
    <property type="term" value="P:mannose metabolic process"/>
    <property type="evidence" value="ECO:0007669"/>
    <property type="project" value="InterPro"/>
</dbReference>
<dbReference type="Pfam" id="PF01074">
    <property type="entry name" value="Glyco_hydro_38N"/>
    <property type="match status" value="1"/>
</dbReference>
<sequence>MDEPTEIIVVPHTHWDREWYEPFQRFRLRLVALLDDVFDRMAHDERQRFTLDGQLAAVDDYLEVRPERREQVIALVRAGRLAIGPWQILLDEFLCSGENIVRNLERGLARSAALGGAMPVGYLPDMFGHIAQMPQLLAGAGLAHACVFRGVPDRVRSHAFAWQAPDGTTIRTEYLPGGYGNAAGLMDDPRLVTRRATDLADRLRGWRPAGDDTPILAMYGTDHAAPAPDAPDLLAAAAVDGVRLRLGTLAEYFATQPATVAGLPTVAGELRSHARANILPGVISVRAHLKQAMGRAERRVERYAEPLAALYHDQSVQRFLDMAWARLIDASCHDSVTGCGCDETAEQVAARLAEADQLGRAVCDLVGARVAAGVPRDGYLLFNPTPATRTALVRLDVEVPGDGPVGLLDADGRVAPAQVLDRARTLLADDVVPAADLPAVLTRVHGTELYGQEITAWSVSPTDATLTFEVARHGDPAFDVEDVRLALAAAIGPERWRVRIVAAPRVAVAALVEVPALGLAAVRPMALAQALPEPGPAPAGSSVPRSGGPVAAPGPAPIRRLTGGVRPVTVVDRTVDNGLLRVEVAEDGTLGLFTPDGVRVDGVGRIVDGGDVGDSYNYAPPAADELVDKPRAVRTVVVHDGPVVAVLDVIREYRWPVGADVDAGSRRVERETIIVTTRVELRAGEPFARLRLSFDNRCDDHRVRLHLPLPAPARSSYAEGQFAVVERGLTAEGGGGEVPLPTFPASGFVAAGGAEGSLAVLLSQPTEYELTDSGGELAVTVLRAIGMLSRNRHALRDEPAGPQLPTPLAQCRGERSVELAVLPFRGDWRSAGVPAAAEAYRHELLAFPGASDPTVGLPAPVAGLTVDGDGVTLTSVRDRAGRVELRVVATRDTSAVIGAGRGLRGACRADLLGHPGEPLPVDGDGLVRLPLRAWEIATVQLDLAG</sequence>
<dbReference type="GO" id="GO:0030246">
    <property type="term" value="F:carbohydrate binding"/>
    <property type="evidence" value="ECO:0007669"/>
    <property type="project" value="InterPro"/>
</dbReference>
<dbReference type="InterPro" id="IPR000602">
    <property type="entry name" value="Glyco_hydro_38_N"/>
</dbReference>
<dbReference type="AlphaFoldDB" id="A0A1C4YBP1"/>
<name>A0A1C4YBP1_MICVI</name>
<dbReference type="Gene3D" id="2.70.98.30">
    <property type="entry name" value="Golgi alpha-mannosidase II, domain 4"/>
    <property type="match status" value="1"/>
</dbReference>
<evidence type="ECO:0000256" key="1">
    <source>
        <dbReference type="ARBA" id="ARBA00009792"/>
    </source>
</evidence>
<proteinExistence type="inferred from homology"/>
<keyword evidence="3" id="KW-0378">Hydrolase</keyword>
<accession>A0A1C4YBP1</accession>
<reference evidence="8" key="1">
    <citation type="submission" date="2016-06" db="EMBL/GenBank/DDBJ databases">
        <authorList>
            <person name="Varghese N."/>
            <person name="Submissions Spin"/>
        </authorList>
    </citation>
    <scope>NUCLEOTIDE SEQUENCE [LARGE SCALE GENOMIC DNA]</scope>
    <source>
        <strain evidence="8">DSM 43909</strain>
    </source>
</reference>
<dbReference type="Proteomes" id="UP000198242">
    <property type="component" value="Chromosome I"/>
</dbReference>
<dbReference type="Gene3D" id="3.20.110.10">
    <property type="entry name" value="Glycoside hydrolase 38, N terminal domain"/>
    <property type="match status" value="1"/>
</dbReference>
<evidence type="ECO:0000256" key="2">
    <source>
        <dbReference type="ARBA" id="ARBA00022723"/>
    </source>
</evidence>
<dbReference type="InterPro" id="IPR037094">
    <property type="entry name" value="Glyco_hydro_38_cen_sf"/>
</dbReference>
<dbReference type="OrthoDB" id="1049785at2"/>
<dbReference type="InterPro" id="IPR011330">
    <property type="entry name" value="Glyco_hydro/deAcase_b/a-brl"/>
</dbReference>
<dbReference type="GO" id="GO:0004559">
    <property type="term" value="F:alpha-mannosidase activity"/>
    <property type="evidence" value="ECO:0007669"/>
    <property type="project" value="InterPro"/>
</dbReference>
<feature type="domain" description="Glycoside hydrolase family 38 N-terminal" evidence="6">
    <location>
        <begin position="7"/>
        <end position="255"/>
    </location>
</feature>
<feature type="compositionally biased region" description="Low complexity" evidence="5">
    <location>
        <begin position="544"/>
        <end position="558"/>
    </location>
</feature>
<evidence type="ECO:0000313" key="7">
    <source>
        <dbReference type="EMBL" id="SCF17751.1"/>
    </source>
</evidence>
<keyword evidence="8" id="KW-1185">Reference proteome</keyword>
<dbReference type="SUPFAM" id="SSF88688">
    <property type="entry name" value="Families 57/38 glycoside transferase middle domain"/>
    <property type="match status" value="1"/>
</dbReference>
<dbReference type="Gene3D" id="1.20.1270.50">
    <property type="entry name" value="Glycoside hydrolase family 38, central domain"/>
    <property type="match status" value="1"/>
</dbReference>
<dbReference type="GO" id="GO:0009313">
    <property type="term" value="P:oligosaccharide catabolic process"/>
    <property type="evidence" value="ECO:0007669"/>
    <property type="project" value="TreeGrafter"/>
</dbReference>
<evidence type="ECO:0000256" key="4">
    <source>
        <dbReference type="ARBA" id="ARBA00023295"/>
    </source>
</evidence>
<dbReference type="EMBL" id="LT607411">
    <property type="protein sequence ID" value="SCF17751.1"/>
    <property type="molecule type" value="Genomic_DNA"/>
</dbReference>
<evidence type="ECO:0000256" key="3">
    <source>
        <dbReference type="ARBA" id="ARBA00022801"/>
    </source>
</evidence>
<feature type="region of interest" description="Disordered" evidence="5">
    <location>
        <begin position="533"/>
        <end position="558"/>
    </location>
</feature>
<dbReference type="GO" id="GO:0046872">
    <property type="term" value="F:metal ion binding"/>
    <property type="evidence" value="ECO:0007669"/>
    <property type="project" value="UniProtKB-KW"/>
</dbReference>
<dbReference type="InterPro" id="IPR027291">
    <property type="entry name" value="Glyco_hydro_38_N_sf"/>
</dbReference>
<evidence type="ECO:0000259" key="6">
    <source>
        <dbReference type="Pfam" id="PF01074"/>
    </source>
</evidence>
<dbReference type="PANTHER" id="PTHR46017">
    <property type="entry name" value="ALPHA-MANNOSIDASE 2C1"/>
    <property type="match status" value="1"/>
</dbReference>
<keyword evidence="2" id="KW-0479">Metal-binding</keyword>
<evidence type="ECO:0000313" key="8">
    <source>
        <dbReference type="Proteomes" id="UP000198242"/>
    </source>
</evidence>
<gene>
    <name evidence="7" type="ORF">GA0074695_4026</name>
</gene>
<comment type="similarity">
    <text evidence="1">Belongs to the glycosyl hydrolase 38 family.</text>
</comment>
<keyword evidence="4" id="KW-0326">Glycosidase</keyword>
<dbReference type="RefSeq" id="WP_089007624.1">
    <property type="nucleotide sequence ID" value="NZ_LT607411.1"/>
</dbReference>
<dbReference type="SUPFAM" id="SSF74650">
    <property type="entry name" value="Galactose mutarotase-like"/>
    <property type="match status" value="1"/>
</dbReference>
<organism evidence="7 8">
    <name type="scientific">Micromonospora viridifaciens</name>
    <dbReference type="NCBI Taxonomy" id="1881"/>
    <lineage>
        <taxon>Bacteria</taxon>
        <taxon>Bacillati</taxon>
        <taxon>Actinomycetota</taxon>
        <taxon>Actinomycetes</taxon>
        <taxon>Micromonosporales</taxon>
        <taxon>Micromonosporaceae</taxon>
        <taxon>Micromonospora</taxon>
    </lineage>
</organism>
<dbReference type="InterPro" id="IPR011013">
    <property type="entry name" value="Gal_mutarotase_sf_dom"/>
</dbReference>